<dbReference type="ExpressionAtlas" id="A8E719">
    <property type="expression patterns" value="baseline and differential"/>
</dbReference>
<feature type="domain" description="COMM" evidence="1">
    <location>
        <begin position="11"/>
        <end position="89"/>
    </location>
</feature>
<dbReference type="OrthoDB" id="284322at2759"/>
<dbReference type="VEuPathDB" id="VectorBase:FBgn0054039"/>
<sequence>MCYLIKAYICRLICFNFIFILVNELTSVRDISTPGQTPPNYATLELKISQELVDGLPKDTTHVLNIDRTQMKALLAELKLARDVMQKYENKPDS</sequence>
<dbReference type="PROSITE" id="PS51269">
    <property type="entry name" value="COMM"/>
    <property type="match status" value="1"/>
</dbReference>
<protein>
    <submittedName>
        <fullName evidence="2">IP20108p</fullName>
    </submittedName>
</protein>
<name>A8E719_DROME</name>
<proteinExistence type="evidence at transcript level"/>
<organism evidence="2">
    <name type="scientific">Drosophila melanogaster</name>
    <name type="common">Fruit fly</name>
    <dbReference type="NCBI Taxonomy" id="7227"/>
    <lineage>
        <taxon>Eukaryota</taxon>
        <taxon>Metazoa</taxon>
        <taxon>Ecdysozoa</taxon>
        <taxon>Arthropoda</taxon>
        <taxon>Hexapoda</taxon>
        <taxon>Insecta</taxon>
        <taxon>Pterygota</taxon>
        <taxon>Neoptera</taxon>
        <taxon>Endopterygota</taxon>
        <taxon>Diptera</taxon>
        <taxon>Brachycera</taxon>
        <taxon>Muscomorpha</taxon>
        <taxon>Ephydroidea</taxon>
        <taxon>Drosophilidae</taxon>
        <taxon>Drosophila</taxon>
        <taxon>Sophophora</taxon>
    </lineage>
</organism>
<dbReference type="EMBL" id="BT030961">
    <property type="protein sequence ID" value="ABV82343.1"/>
    <property type="molecule type" value="mRNA"/>
</dbReference>
<evidence type="ECO:0000259" key="1">
    <source>
        <dbReference type="PROSITE" id="PS51269"/>
    </source>
</evidence>
<dbReference type="InterPro" id="IPR017920">
    <property type="entry name" value="COMM"/>
</dbReference>
<reference evidence="2" key="1">
    <citation type="submission" date="2007-10" db="EMBL/GenBank/DDBJ databases">
        <authorList>
            <person name="Stapleton M."/>
            <person name="Carlson J."/>
            <person name="Frise E."/>
            <person name="Kapadia B."/>
            <person name="Park S."/>
            <person name="Wan K."/>
            <person name="Yu C."/>
            <person name="Celniker S."/>
        </authorList>
    </citation>
    <scope>NUCLEOTIDE SEQUENCE</scope>
</reference>
<accession>A8E719</accession>
<evidence type="ECO:0000313" key="2">
    <source>
        <dbReference type="EMBL" id="ABV82343.1"/>
    </source>
</evidence>
<dbReference type="AlphaFoldDB" id="A8E719"/>